<dbReference type="PROSITE" id="PS50950">
    <property type="entry name" value="ZF_THAP"/>
    <property type="match status" value="1"/>
</dbReference>
<keyword evidence="9" id="KW-1185">Reference proteome</keyword>
<evidence type="ECO:0000313" key="8">
    <source>
        <dbReference type="EMBL" id="KAF0722908.1"/>
    </source>
</evidence>
<dbReference type="InterPro" id="IPR021896">
    <property type="entry name" value="THAP9-like_HTH"/>
</dbReference>
<dbReference type="InterPro" id="IPR006612">
    <property type="entry name" value="THAP_Znf"/>
</dbReference>
<dbReference type="GO" id="GO:0003677">
    <property type="term" value="F:DNA binding"/>
    <property type="evidence" value="ECO:0007669"/>
    <property type="project" value="UniProtKB-UniRule"/>
</dbReference>
<keyword evidence="2 5" id="KW-0863">Zinc-finger</keyword>
<dbReference type="SUPFAM" id="SSF57716">
    <property type="entry name" value="Glucocorticoid receptor-like (DNA-binding domain)"/>
    <property type="match status" value="1"/>
</dbReference>
<keyword evidence="3" id="KW-0862">Zinc</keyword>
<dbReference type="GO" id="GO:0008270">
    <property type="term" value="F:zinc ion binding"/>
    <property type="evidence" value="ECO:0007669"/>
    <property type="project" value="UniProtKB-KW"/>
</dbReference>
<dbReference type="Pfam" id="PF21787">
    <property type="entry name" value="TNP-like_RNaseH_N"/>
    <property type="match status" value="1"/>
</dbReference>
<dbReference type="InterPro" id="IPR038441">
    <property type="entry name" value="THAP_Znf_sf"/>
</dbReference>
<evidence type="ECO:0000256" key="3">
    <source>
        <dbReference type="ARBA" id="ARBA00022833"/>
    </source>
</evidence>
<dbReference type="InterPro" id="IPR048365">
    <property type="entry name" value="TNP-like_RNaseH_N"/>
</dbReference>
<dbReference type="InterPro" id="IPR048366">
    <property type="entry name" value="TNP-like_GBD"/>
</dbReference>
<keyword evidence="1" id="KW-0479">Metal-binding</keyword>
<evidence type="ECO:0000256" key="5">
    <source>
        <dbReference type="PROSITE-ProRule" id="PRU00309"/>
    </source>
</evidence>
<dbReference type="Pfam" id="PF21788">
    <property type="entry name" value="TNP-like_GBD"/>
    <property type="match status" value="1"/>
</dbReference>
<dbReference type="InterPro" id="IPR048367">
    <property type="entry name" value="TNP-like_RNaseH_C"/>
</dbReference>
<evidence type="ECO:0000256" key="1">
    <source>
        <dbReference type="ARBA" id="ARBA00022723"/>
    </source>
</evidence>
<dbReference type="OrthoDB" id="6621548at2759"/>
<feature type="domain" description="THAP-type" evidence="7">
    <location>
        <begin position="1"/>
        <end position="78"/>
    </location>
</feature>
<evidence type="ECO:0000259" key="7">
    <source>
        <dbReference type="PROSITE" id="PS50950"/>
    </source>
</evidence>
<dbReference type="Pfam" id="PF21789">
    <property type="entry name" value="TNP-like_RNaseH_C"/>
    <property type="match status" value="1"/>
</dbReference>
<dbReference type="SMART" id="SM00692">
    <property type="entry name" value="DM3"/>
    <property type="match status" value="1"/>
</dbReference>
<comment type="caution">
    <text evidence="8">The sequence shown here is derived from an EMBL/GenBank/DDBJ whole genome shotgun (WGS) entry which is preliminary data.</text>
</comment>
<dbReference type="Gene3D" id="6.20.210.20">
    <property type="entry name" value="THAP domain"/>
    <property type="match status" value="1"/>
</dbReference>
<organism evidence="8 9">
    <name type="scientific">Aphis craccivora</name>
    <name type="common">Cowpea aphid</name>
    <dbReference type="NCBI Taxonomy" id="307492"/>
    <lineage>
        <taxon>Eukaryota</taxon>
        <taxon>Metazoa</taxon>
        <taxon>Ecdysozoa</taxon>
        <taxon>Arthropoda</taxon>
        <taxon>Hexapoda</taxon>
        <taxon>Insecta</taxon>
        <taxon>Pterygota</taxon>
        <taxon>Neoptera</taxon>
        <taxon>Paraneoptera</taxon>
        <taxon>Hemiptera</taxon>
        <taxon>Sternorrhyncha</taxon>
        <taxon>Aphidomorpha</taxon>
        <taxon>Aphidoidea</taxon>
        <taxon>Aphididae</taxon>
        <taxon>Aphidini</taxon>
        <taxon>Aphis</taxon>
        <taxon>Aphis</taxon>
    </lineage>
</organism>
<dbReference type="SMART" id="SM00980">
    <property type="entry name" value="THAP"/>
    <property type="match status" value="1"/>
</dbReference>
<feature type="coiled-coil region" evidence="6">
    <location>
        <begin position="203"/>
        <end position="230"/>
    </location>
</feature>
<accession>A0A6G0W738</accession>
<keyword evidence="6" id="KW-0175">Coiled coil</keyword>
<dbReference type="EMBL" id="VUJU01009020">
    <property type="protein sequence ID" value="KAF0722908.1"/>
    <property type="molecule type" value="Genomic_DNA"/>
</dbReference>
<name>A0A6G0W738_APHCR</name>
<protein>
    <submittedName>
        <fullName evidence="8">THAP-type domain-containing protein</fullName>
    </submittedName>
</protein>
<evidence type="ECO:0000256" key="2">
    <source>
        <dbReference type="ARBA" id="ARBA00022771"/>
    </source>
</evidence>
<proteinExistence type="predicted"/>
<dbReference type="AlphaFoldDB" id="A0A6G0W738"/>
<reference evidence="8 9" key="1">
    <citation type="submission" date="2019-08" db="EMBL/GenBank/DDBJ databases">
        <title>Whole genome of Aphis craccivora.</title>
        <authorList>
            <person name="Voronova N.V."/>
            <person name="Shulinski R.S."/>
            <person name="Bandarenka Y.V."/>
            <person name="Zhorov D.G."/>
            <person name="Warner D."/>
        </authorList>
    </citation>
    <scope>NUCLEOTIDE SEQUENCE [LARGE SCALE GENOMIC DNA]</scope>
    <source>
        <strain evidence="8">180601</strain>
        <tissue evidence="8">Whole Body</tissue>
    </source>
</reference>
<dbReference type="PANTHER" id="PTHR47577">
    <property type="entry name" value="THAP DOMAIN-CONTAINING PROTEIN 6"/>
    <property type="match status" value="1"/>
</dbReference>
<sequence>MGRVSCFYCQSTPSKISGLTLHTLPADKHLRNSWLKACGYNENDYSPDRRICSLHFEDECYKATARKLLKPGSVPSKFHKISQYLYVNKPKKQIIETSDSEPSCSHNDKSQFNNEILEITDSEPSCSHNDTSENVNEILEITELNTKRKMSQTLSDVIYVIMNDFISETPKRRRNRYVGDVTTPDLSTPKRAKENFTVAKLKIIKQRRKIKTLTQKINRLQKKLSSLKTLFAYMKKQNLLSEVAHDNILNTTSEPIKDILNRALKSRNSKYSPSIRSFALTLQFYSSKAYMFVRKTFKNLLPHPTTLKTWYSVVGGDPGFTKEAFEAIQLRVKQSPQTVICNICIDEMSIRKQISYLNGKFYGRVDLGTNAEEHNDDFDNAQEATNALVFLAACVNGHWKVPLGYFLIHSLCGSERANLLTKCFELLQETGVICHSITFDGAPSNLSMCTSLGSNFDYYCENFKPWFNNPSTPLQFNPIYVFWDASHMLKLVRNTLGDKQTIQNGKGEIIKWNHIVKLQELQESKGLHAANKLKKPHIRYFENKMNVRLAAQTLSQSVSSSLLFCEELKLLSEIKPTAEFCKIINNVFDLLNCRNKLGKGNYYCPVNEENKQYISEFLIYFKEYVENLAYVNNTNNTNNEYLLKSQRKTGFLGLIIYLTNLLKLYEIIKPYILYLLSYKISQDHLEVFFSAMRSRGGFNNNPNAIQFRSAYKRLLVRHEINGSEFGNCTLLDSSTILYVSANKRTDADAIFNFNDNDESQYFDEFDHDYEYQRPSLEDYVVDVVKYTSGFIIRKIKRQKNICTICESQLIDENNESISLLLKIKNKGRLINTSADVQKICLATEHVIRMNNHLILSKKNISQYLCIKSMNEVCFETSIFNSDIMKNHILDQDVFNSHRSQLIHLIIRHYVTIRLHHFAKMHTLSITKKKYSKEHDKFDVLALLILISGLRACALASCTVKF</sequence>
<dbReference type="PANTHER" id="PTHR47577:SF2">
    <property type="entry name" value="THAP DOMAIN CONTAINING 9"/>
    <property type="match status" value="1"/>
</dbReference>
<dbReference type="Proteomes" id="UP000478052">
    <property type="component" value="Unassembled WGS sequence"/>
</dbReference>
<evidence type="ECO:0000256" key="4">
    <source>
        <dbReference type="ARBA" id="ARBA00023125"/>
    </source>
</evidence>
<dbReference type="Pfam" id="PF05485">
    <property type="entry name" value="THAP"/>
    <property type="match status" value="1"/>
</dbReference>
<evidence type="ECO:0000256" key="6">
    <source>
        <dbReference type="SAM" id="Coils"/>
    </source>
</evidence>
<evidence type="ECO:0000313" key="9">
    <source>
        <dbReference type="Proteomes" id="UP000478052"/>
    </source>
</evidence>
<gene>
    <name evidence="8" type="ORF">FWK35_00024754</name>
</gene>
<keyword evidence="4 5" id="KW-0238">DNA-binding</keyword>
<dbReference type="Pfam" id="PF12017">
    <property type="entry name" value="Tnp_P_element"/>
    <property type="match status" value="1"/>
</dbReference>